<name>A0A7T5JQR7_9BACL</name>
<dbReference type="EMBL" id="CP066308">
    <property type="protein sequence ID" value="QQE76455.1"/>
    <property type="molecule type" value="Genomic_DNA"/>
</dbReference>
<dbReference type="Proteomes" id="UP000677234">
    <property type="component" value="Chromosome"/>
</dbReference>
<gene>
    <name evidence="4" type="ORF">JD108_02380</name>
    <name evidence="5" type="ORF">KDJ56_02380</name>
</gene>
<dbReference type="Pfam" id="PF03323">
    <property type="entry name" value="GerA"/>
    <property type="match status" value="1"/>
</dbReference>
<dbReference type="InterPro" id="IPR004995">
    <property type="entry name" value="Spore_Ger"/>
</dbReference>
<organism evidence="4 6">
    <name type="scientific">Brevibacillus composti</name>
    <dbReference type="NCBI Taxonomy" id="2796470"/>
    <lineage>
        <taxon>Bacteria</taxon>
        <taxon>Bacillati</taxon>
        <taxon>Bacillota</taxon>
        <taxon>Bacilli</taxon>
        <taxon>Bacillales</taxon>
        <taxon>Paenibacillaceae</taxon>
        <taxon>Brevibacillus</taxon>
    </lineage>
</organism>
<keyword evidence="7" id="KW-1185">Reference proteome</keyword>
<evidence type="ECO:0000313" key="7">
    <source>
        <dbReference type="Proteomes" id="UP000677234"/>
    </source>
</evidence>
<dbReference type="EMBL" id="CP073708">
    <property type="protein sequence ID" value="QUO43531.1"/>
    <property type="molecule type" value="Genomic_DNA"/>
</dbReference>
<dbReference type="GO" id="GO:0009847">
    <property type="term" value="P:spore germination"/>
    <property type="evidence" value="ECO:0007669"/>
    <property type="project" value="InterPro"/>
</dbReference>
<evidence type="ECO:0000313" key="5">
    <source>
        <dbReference type="EMBL" id="QUO43531.1"/>
    </source>
</evidence>
<dbReference type="GO" id="GO:0016020">
    <property type="term" value="C:membrane"/>
    <property type="evidence" value="ECO:0007669"/>
    <property type="project" value="InterPro"/>
</dbReference>
<sequence>MDTNIALIRKYLSTVQLFHERLWIGESVPQEVALLYLEGIVNQENLKTVRQRIKDLESSGLIDSTMLSQYIADNEKSVFPSFMLTERPDRVADGLSNGQIAILVQGGSFVILASTALIHFFESPDDYYFRWNIGTFTRLLRMGAMMASLLLTPIYVAALTFHYEMIPADLLLSLAQSRARVPFPPLFEALMMEVIIELLREAGARLPTKVGQTIGIVVSYARRCEDTLRRTCTASITMCMGNSSAG</sequence>
<evidence type="ECO:0000256" key="2">
    <source>
        <dbReference type="ARBA" id="ARBA00023136"/>
    </source>
</evidence>
<proteinExistence type="inferred from homology"/>
<dbReference type="PANTHER" id="PTHR22550:SF5">
    <property type="entry name" value="LEUCINE ZIPPER PROTEIN 4"/>
    <property type="match status" value="1"/>
</dbReference>
<evidence type="ECO:0000313" key="4">
    <source>
        <dbReference type="EMBL" id="QQE76455.1"/>
    </source>
</evidence>
<dbReference type="KEGG" id="bcop:JD108_02380"/>
<evidence type="ECO:0000256" key="3">
    <source>
        <dbReference type="SAM" id="Phobius"/>
    </source>
</evidence>
<comment type="similarity">
    <text evidence="1">Belongs to the GerABKA family.</text>
</comment>
<feature type="transmembrane region" description="Helical" evidence="3">
    <location>
        <begin position="141"/>
        <end position="161"/>
    </location>
</feature>
<dbReference type="AlphaFoldDB" id="A0A7T5JQR7"/>
<keyword evidence="3" id="KW-0812">Transmembrane</keyword>
<dbReference type="InterPro" id="IPR050768">
    <property type="entry name" value="UPF0353/GerABKA_families"/>
</dbReference>
<dbReference type="Proteomes" id="UP000595847">
    <property type="component" value="Chromosome"/>
</dbReference>
<evidence type="ECO:0000313" key="6">
    <source>
        <dbReference type="Proteomes" id="UP000595847"/>
    </source>
</evidence>
<accession>A0A7T5JQR7</accession>
<feature type="transmembrane region" description="Helical" evidence="3">
    <location>
        <begin position="100"/>
        <end position="121"/>
    </location>
</feature>
<reference evidence="5" key="2">
    <citation type="submission" date="2021-04" db="EMBL/GenBank/DDBJ databases">
        <title>Brevibacillus composti FJAT-54423, complete genome.</title>
        <authorList>
            <person name="Tang R."/>
        </authorList>
    </citation>
    <scope>NUCLEOTIDE SEQUENCE</scope>
    <source>
        <strain evidence="5">FJAT-54424</strain>
    </source>
</reference>
<protein>
    <submittedName>
        <fullName evidence="4">Spore germination protein</fullName>
    </submittedName>
</protein>
<keyword evidence="3" id="KW-1133">Transmembrane helix</keyword>
<keyword evidence="2 3" id="KW-0472">Membrane</keyword>
<reference evidence="4 6" key="1">
    <citation type="submission" date="2020-12" db="EMBL/GenBank/DDBJ databases">
        <title>strain FJAT-54423T represents a novel species of the genus Brevibacillus.</title>
        <authorList>
            <person name="Tang R."/>
        </authorList>
    </citation>
    <scope>NUCLEOTIDE SEQUENCE [LARGE SCALE GENOMIC DNA]</scope>
    <source>
        <strain evidence="4 6">FJAT-54423</strain>
    </source>
</reference>
<dbReference type="PANTHER" id="PTHR22550">
    <property type="entry name" value="SPORE GERMINATION PROTEIN"/>
    <property type="match status" value="1"/>
</dbReference>
<evidence type="ECO:0000256" key="1">
    <source>
        <dbReference type="ARBA" id="ARBA00005278"/>
    </source>
</evidence>